<keyword evidence="3" id="KW-1185">Reference proteome</keyword>
<dbReference type="EMBL" id="FO818640">
    <property type="protein sequence ID" value="CDM96240.1"/>
    <property type="molecule type" value="Genomic_DNA"/>
</dbReference>
<organism evidence="2 3">
    <name type="scientific">Limnospira indica PCC 8005</name>
    <dbReference type="NCBI Taxonomy" id="376219"/>
    <lineage>
        <taxon>Bacteria</taxon>
        <taxon>Bacillati</taxon>
        <taxon>Cyanobacteriota</taxon>
        <taxon>Cyanophyceae</taxon>
        <taxon>Oscillatoriophycideae</taxon>
        <taxon>Oscillatoriales</taxon>
        <taxon>Sirenicapillariaceae</taxon>
        <taxon>Limnospira</taxon>
    </lineage>
</organism>
<sequence>MQGVDKINFCSIVLCFFQTRGFVKNLLTMGFLLSYMVLIKINSQLAQQRANRLWTMITTVPMYP</sequence>
<evidence type="ECO:0000313" key="3">
    <source>
        <dbReference type="Proteomes" id="UP000032946"/>
    </source>
</evidence>
<reference evidence="2 3" key="1">
    <citation type="submission" date="2014-02" db="EMBL/GenBank/DDBJ databases">
        <authorList>
            <person name="Genoscope - CEA"/>
        </authorList>
    </citation>
    <scope>NUCLEOTIDE SEQUENCE [LARGE SCALE GENOMIC DNA]</scope>
    <source>
        <strain evidence="2 3">PCC 8005</strain>
    </source>
</reference>
<feature type="transmembrane region" description="Helical" evidence="1">
    <location>
        <begin position="26"/>
        <end position="43"/>
    </location>
</feature>
<keyword evidence="1" id="KW-0472">Membrane</keyword>
<keyword evidence="1" id="KW-1133">Transmembrane helix</keyword>
<gene>
    <name evidence="2" type="ORF">ARTHRO_40646</name>
</gene>
<name>A0A9P1KIP5_9CYAN</name>
<accession>A0A9P1KIP5</accession>
<keyword evidence="1" id="KW-0812">Transmembrane</keyword>
<dbReference type="Proteomes" id="UP000032946">
    <property type="component" value="Chromosome"/>
</dbReference>
<proteinExistence type="predicted"/>
<evidence type="ECO:0000313" key="2">
    <source>
        <dbReference type="EMBL" id="CDM96240.1"/>
    </source>
</evidence>
<evidence type="ECO:0000256" key="1">
    <source>
        <dbReference type="SAM" id="Phobius"/>
    </source>
</evidence>
<dbReference type="AlphaFoldDB" id="A0A9P1KIP5"/>
<protein>
    <submittedName>
        <fullName evidence="2">Uncharacterized protein</fullName>
    </submittedName>
</protein>